<comment type="caution">
    <text evidence="1">The sequence shown here is derived from an EMBL/GenBank/DDBJ whole genome shotgun (WGS) entry which is preliminary data.</text>
</comment>
<gene>
    <name evidence="1" type="ORF">rsdtw13_02870</name>
</gene>
<evidence type="ECO:0000313" key="2">
    <source>
        <dbReference type="Proteomes" id="UP001058074"/>
    </source>
</evidence>
<keyword evidence="2" id="KW-1185">Reference proteome</keyword>
<dbReference type="Proteomes" id="UP001058074">
    <property type="component" value="Unassembled WGS sequence"/>
</dbReference>
<name>A0ACB5R7N3_9CLOT</name>
<organism evidence="1 2">
    <name type="scientific">Inconstantimicrobium mannanitabidum</name>
    <dbReference type="NCBI Taxonomy" id="1604901"/>
    <lineage>
        <taxon>Bacteria</taxon>
        <taxon>Bacillati</taxon>
        <taxon>Bacillota</taxon>
        <taxon>Clostridia</taxon>
        <taxon>Eubacteriales</taxon>
        <taxon>Clostridiaceae</taxon>
        <taxon>Inconstantimicrobium</taxon>
    </lineage>
</organism>
<dbReference type="EMBL" id="BROD01000001">
    <property type="protein sequence ID" value="GKX65029.1"/>
    <property type="molecule type" value="Genomic_DNA"/>
</dbReference>
<sequence>MQEKRVTMQDVADYVGVTKVTVSKAIAGRKDISDAMKNRILEAAKELGYIYNSKGRTLKENLNYTIGIITAERYFGVEDYFYLDLYKLMNDEMDKSHFTAMFYILNSNDEKTLNIPRMVLEQKIDGLIILGQISKEYLKELSKYNYATVFLDFYSNNFNVDSVITDNFFATYELTNKLIERGHKEIGFIGNLNVTSSIQDRYLGYYKAMLENNLEIKKEWIVPDKSDDNQWIDIDFPKKSPTAFVCNCDKAAYIAIKKLNELGYSVPSDISVVGFDDSIHARLSSPKITTVRVNIEEMARVAIDLVVKRIKQKDRPSGRILIKGLLVDRESVKRI</sequence>
<proteinExistence type="predicted"/>
<reference evidence="1" key="1">
    <citation type="journal article" date="2025" name="Int. J. Syst. Evol. Microbiol.">
        <title>Inconstantimicrobium mannanitabidum sp. nov., a novel member of the family Clostridiaceae isolated from anoxic soil under the treatment of reductive soil disinfestation.</title>
        <authorList>
            <person name="Ueki A."/>
            <person name="Tonouchi A."/>
            <person name="Honma S."/>
            <person name="Kaku N."/>
            <person name="Ueki K."/>
        </authorList>
    </citation>
    <scope>NUCLEOTIDE SEQUENCE</scope>
    <source>
        <strain evidence="1">TW13</strain>
    </source>
</reference>
<protein>
    <submittedName>
        <fullName evidence="1">LacI family transcriptional regulator</fullName>
    </submittedName>
</protein>
<evidence type="ECO:0000313" key="1">
    <source>
        <dbReference type="EMBL" id="GKX65029.1"/>
    </source>
</evidence>
<accession>A0ACB5R7N3</accession>